<evidence type="ECO:0000256" key="8">
    <source>
        <dbReference type="ARBA" id="ARBA00022857"/>
    </source>
</evidence>
<keyword evidence="9" id="KW-1133">Transmembrane helix</keyword>
<protein>
    <recommendedName>
        <fullName evidence="15">Flavin-containing monooxygenase 1</fullName>
        <ecNumber evidence="14">1.14.13.148</ecNumber>
    </recommendedName>
    <alternativeName>
        <fullName evidence="17">Dimethylaniline monooxygenase [N-oxide-forming] 1</fullName>
    </alternativeName>
    <alternativeName>
        <fullName evidence="13">Dimethylaniline oxidase 1</fullName>
    </alternativeName>
    <alternativeName>
        <fullName evidence="16">Trimethylamine monooxygenase</fullName>
    </alternativeName>
</protein>
<sequence>MDYKPRVAIIGAGVTGLIAIKQCLVAELEPICFEQTDHTGGLWRYTEVTEENQNPHSSVYRSTIINTCKEHMTLSDFPIPEDWPTFLPHYKVAEYYDLYADKFNLWPHVRFNTTILNASMIPETKKWKIASIKKGGEKEEEEFDYVMVCTGHHSVPRLPNYQGMKTFPGKQIHSHFYKEPFAYAGKRVVVVGVGNSGMDISVELSHYASQVYLVSRRGRLPWILPRRGPFGRPFDHSNSRFAGLLPGFIRNYIVRLFISLTTGLPPKHLQPLYPFSAAHPSVKPDFLDRLSTGTIVVKPDILSLTTDGSVSFVDNTIVDNIDVIFYCTGYNNEVRFMDTEIINGGDIVRKNFDEGEYRENITWLYKFMFPPRWSNIAFLGFVQQIGAIMPLCELQARYVTALIKGKISPLPSSEEMDKRIMAYHNRNRKKFYEAARHTMEIEMMPYCDTIAKDIGCYPTLTKVLWKYGFGIWRRVLFGVPTPMQFRLLGPDRWPDAAKWIRIYNKS</sequence>
<evidence type="ECO:0000256" key="9">
    <source>
        <dbReference type="ARBA" id="ARBA00022989"/>
    </source>
</evidence>
<dbReference type="GO" id="GO:0050661">
    <property type="term" value="F:NADP binding"/>
    <property type="evidence" value="ECO:0007669"/>
    <property type="project" value="InterPro"/>
</dbReference>
<dbReference type="PIRSF" id="PIRSF000332">
    <property type="entry name" value="FMO"/>
    <property type="match status" value="1"/>
</dbReference>
<evidence type="ECO:0000256" key="18">
    <source>
        <dbReference type="ARBA" id="ARBA00045957"/>
    </source>
</evidence>
<dbReference type="GO" id="GO:0050660">
    <property type="term" value="F:flavin adenine dinucleotide binding"/>
    <property type="evidence" value="ECO:0007669"/>
    <property type="project" value="InterPro"/>
</dbReference>
<accession>A0A9N8Z5X8</accession>
<evidence type="ECO:0000256" key="15">
    <source>
        <dbReference type="ARBA" id="ARBA00034536"/>
    </source>
</evidence>
<evidence type="ECO:0000256" key="17">
    <source>
        <dbReference type="ARBA" id="ARBA00034561"/>
    </source>
</evidence>
<evidence type="ECO:0000256" key="14">
    <source>
        <dbReference type="ARBA" id="ARBA00034528"/>
    </source>
</evidence>
<comment type="function">
    <text evidence="18">Broad spectrum monooxygenase that catalyzes the oxygenation of a wide variety of nitrogen- and sulfur-containing compounds including xenobiotics. Catalyzes the S-oxygenation of hypotaurine to produce taurine, an organic osmolyte involved in cell volume regulation as well as a variety of cytoprotective and developmental processes. In vitro, catalyzes the N-oxygenation of trimethylamine (TMA) to produce trimethylamine N-oxide (TMAO) and could therefore participate to the detoxification of this compound that is generated by the action of gut microbiota from dietary precursors such as choline, choline containing compounds, betaine or L-carnitine.</text>
</comment>
<evidence type="ECO:0000256" key="10">
    <source>
        <dbReference type="ARBA" id="ARBA00023002"/>
    </source>
</evidence>
<evidence type="ECO:0000256" key="12">
    <source>
        <dbReference type="ARBA" id="ARBA00023136"/>
    </source>
</evidence>
<dbReference type="GO" id="GO:0004499">
    <property type="term" value="F:N,N-dimethylaniline monooxygenase activity"/>
    <property type="evidence" value="ECO:0007669"/>
    <property type="project" value="InterPro"/>
</dbReference>
<dbReference type="EMBL" id="CAJVPI010000053">
    <property type="protein sequence ID" value="CAG8467968.1"/>
    <property type="molecule type" value="Genomic_DNA"/>
</dbReference>
<dbReference type="InterPro" id="IPR000960">
    <property type="entry name" value="Flavin_mOase"/>
</dbReference>
<dbReference type="PANTHER" id="PTHR23023">
    <property type="entry name" value="DIMETHYLANILINE MONOOXYGENASE"/>
    <property type="match status" value="1"/>
</dbReference>
<comment type="caution">
    <text evidence="23">The sequence shown here is derived from an EMBL/GenBank/DDBJ whole genome shotgun (WGS) entry which is preliminary data.</text>
</comment>
<reference evidence="23" key="1">
    <citation type="submission" date="2021-06" db="EMBL/GenBank/DDBJ databases">
        <authorList>
            <person name="Kallberg Y."/>
            <person name="Tangrot J."/>
            <person name="Rosling A."/>
        </authorList>
    </citation>
    <scope>NUCLEOTIDE SEQUENCE</scope>
    <source>
        <strain evidence="23">BR232B</strain>
    </source>
</reference>
<comment type="subcellular location">
    <subcellularLocation>
        <location evidence="2">Endoplasmic reticulum membrane</location>
        <topology evidence="2">Single-pass membrane protein</topology>
    </subcellularLocation>
</comment>
<dbReference type="InterPro" id="IPR050346">
    <property type="entry name" value="FMO-like"/>
</dbReference>
<evidence type="ECO:0000256" key="22">
    <source>
        <dbReference type="ARBA" id="ARBA00049443"/>
    </source>
</evidence>
<evidence type="ECO:0000256" key="4">
    <source>
        <dbReference type="ARBA" id="ARBA00022630"/>
    </source>
</evidence>
<dbReference type="OrthoDB" id="66881at2759"/>
<dbReference type="InterPro" id="IPR020946">
    <property type="entry name" value="Flavin_mOase-like"/>
</dbReference>
<proteinExistence type="inferred from homology"/>
<comment type="catalytic activity">
    <reaction evidence="19">
        <text>hypotaurine + NADH + O2 + H(+) = taurine + NAD(+) + H2O</text>
        <dbReference type="Rhea" id="RHEA:74111"/>
        <dbReference type="ChEBI" id="CHEBI:15377"/>
        <dbReference type="ChEBI" id="CHEBI:15378"/>
        <dbReference type="ChEBI" id="CHEBI:15379"/>
        <dbReference type="ChEBI" id="CHEBI:57540"/>
        <dbReference type="ChEBI" id="CHEBI:57853"/>
        <dbReference type="ChEBI" id="CHEBI:57945"/>
        <dbReference type="ChEBI" id="CHEBI:507393"/>
        <dbReference type="EC" id="1.14.13.8"/>
    </reaction>
    <physiologicalReaction direction="left-to-right" evidence="19">
        <dbReference type="Rhea" id="RHEA:74112"/>
    </physiologicalReaction>
</comment>
<keyword evidence="6" id="KW-0256">Endoplasmic reticulum</keyword>
<organism evidence="23 24">
    <name type="scientific">Paraglomus brasilianum</name>
    <dbReference type="NCBI Taxonomy" id="144538"/>
    <lineage>
        <taxon>Eukaryota</taxon>
        <taxon>Fungi</taxon>
        <taxon>Fungi incertae sedis</taxon>
        <taxon>Mucoromycota</taxon>
        <taxon>Glomeromycotina</taxon>
        <taxon>Glomeromycetes</taxon>
        <taxon>Paraglomerales</taxon>
        <taxon>Paraglomeraceae</taxon>
        <taxon>Paraglomus</taxon>
    </lineage>
</organism>
<gene>
    <name evidence="23" type="ORF">PBRASI_LOCUS928</name>
</gene>
<dbReference type="InterPro" id="IPR036188">
    <property type="entry name" value="FAD/NAD-bd_sf"/>
</dbReference>
<evidence type="ECO:0000256" key="6">
    <source>
        <dbReference type="ARBA" id="ARBA00022824"/>
    </source>
</evidence>
<keyword evidence="4" id="KW-0285">Flavoprotein</keyword>
<dbReference type="Proteomes" id="UP000789739">
    <property type="component" value="Unassembled WGS sequence"/>
</dbReference>
<dbReference type="SUPFAM" id="SSF51905">
    <property type="entry name" value="FAD/NAD(P)-binding domain"/>
    <property type="match status" value="2"/>
</dbReference>
<keyword evidence="8" id="KW-0521">NADP</keyword>
<dbReference type="FunFam" id="3.50.50.60:FF:000159">
    <property type="entry name" value="Dimethylaniline monooxygenase [N-oxide-forming]"/>
    <property type="match status" value="1"/>
</dbReference>
<comment type="cofactor">
    <cofactor evidence="1">
        <name>FAD</name>
        <dbReference type="ChEBI" id="CHEBI:57692"/>
    </cofactor>
</comment>
<comment type="catalytic activity">
    <reaction evidence="22">
        <text>N,N-dimethylaniline + NADPH + O2 + H(+) = N,N-dimethylaniline N-oxide + NADP(+) + H2O</text>
        <dbReference type="Rhea" id="RHEA:24468"/>
        <dbReference type="ChEBI" id="CHEBI:15377"/>
        <dbReference type="ChEBI" id="CHEBI:15378"/>
        <dbReference type="ChEBI" id="CHEBI:15379"/>
        <dbReference type="ChEBI" id="CHEBI:16269"/>
        <dbReference type="ChEBI" id="CHEBI:17735"/>
        <dbReference type="ChEBI" id="CHEBI:57783"/>
        <dbReference type="ChEBI" id="CHEBI:58349"/>
        <dbReference type="EC" id="1.14.13.8"/>
    </reaction>
    <physiologicalReaction direction="left-to-right" evidence="22">
        <dbReference type="Rhea" id="RHEA:24469"/>
    </physiologicalReaction>
</comment>
<dbReference type="PRINTS" id="PR00370">
    <property type="entry name" value="FMOXYGENASE"/>
</dbReference>
<keyword evidence="12" id="KW-0472">Membrane</keyword>
<evidence type="ECO:0000256" key="3">
    <source>
        <dbReference type="ARBA" id="ARBA00009183"/>
    </source>
</evidence>
<dbReference type="Gene3D" id="3.50.50.60">
    <property type="entry name" value="FAD/NAD(P)-binding domain"/>
    <property type="match status" value="2"/>
</dbReference>
<dbReference type="Pfam" id="PF00743">
    <property type="entry name" value="FMO-like"/>
    <property type="match status" value="1"/>
</dbReference>
<keyword evidence="5" id="KW-0812">Transmembrane</keyword>
<evidence type="ECO:0000256" key="21">
    <source>
        <dbReference type="ARBA" id="ARBA00048088"/>
    </source>
</evidence>
<keyword evidence="24" id="KW-1185">Reference proteome</keyword>
<dbReference type="AlphaFoldDB" id="A0A9N8Z5X8"/>
<dbReference type="EC" id="1.14.13.148" evidence="14"/>
<evidence type="ECO:0000256" key="1">
    <source>
        <dbReference type="ARBA" id="ARBA00001974"/>
    </source>
</evidence>
<evidence type="ECO:0000256" key="13">
    <source>
        <dbReference type="ARBA" id="ARBA00029725"/>
    </source>
</evidence>
<evidence type="ECO:0000256" key="11">
    <source>
        <dbReference type="ARBA" id="ARBA00023033"/>
    </source>
</evidence>
<dbReference type="GO" id="GO:0005789">
    <property type="term" value="C:endoplasmic reticulum membrane"/>
    <property type="evidence" value="ECO:0007669"/>
    <property type="project" value="UniProtKB-SubCell"/>
</dbReference>
<dbReference type="GO" id="GO:0034899">
    <property type="term" value="F:trimethylamine monooxygenase activity"/>
    <property type="evidence" value="ECO:0007669"/>
    <property type="project" value="UniProtKB-EC"/>
</dbReference>
<evidence type="ECO:0000256" key="2">
    <source>
        <dbReference type="ARBA" id="ARBA00004389"/>
    </source>
</evidence>
<keyword evidence="10" id="KW-0560">Oxidoreductase</keyword>
<evidence type="ECO:0000256" key="5">
    <source>
        <dbReference type="ARBA" id="ARBA00022692"/>
    </source>
</evidence>
<comment type="catalytic activity">
    <reaction evidence="20">
        <text>hypotaurine + NADPH + O2 + H(+) = taurine + NADP(+) + H2O</text>
        <dbReference type="Rhea" id="RHEA:69819"/>
        <dbReference type="ChEBI" id="CHEBI:15377"/>
        <dbReference type="ChEBI" id="CHEBI:15378"/>
        <dbReference type="ChEBI" id="CHEBI:15379"/>
        <dbReference type="ChEBI" id="CHEBI:57783"/>
        <dbReference type="ChEBI" id="CHEBI:57853"/>
        <dbReference type="ChEBI" id="CHEBI:58349"/>
        <dbReference type="ChEBI" id="CHEBI:507393"/>
        <dbReference type="EC" id="1.14.13.8"/>
    </reaction>
    <physiologicalReaction direction="left-to-right" evidence="20">
        <dbReference type="Rhea" id="RHEA:69820"/>
    </physiologicalReaction>
</comment>
<evidence type="ECO:0000256" key="19">
    <source>
        <dbReference type="ARBA" id="ARBA00047338"/>
    </source>
</evidence>
<evidence type="ECO:0000256" key="20">
    <source>
        <dbReference type="ARBA" id="ARBA00048041"/>
    </source>
</evidence>
<keyword evidence="11" id="KW-0503">Monooxygenase</keyword>
<evidence type="ECO:0000313" key="24">
    <source>
        <dbReference type="Proteomes" id="UP000789739"/>
    </source>
</evidence>
<comment type="catalytic activity">
    <reaction evidence="21">
        <text>trimethylamine + NADPH + O2 = trimethylamine N-oxide + NADP(+) + H2O</text>
        <dbReference type="Rhea" id="RHEA:31979"/>
        <dbReference type="ChEBI" id="CHEBI:15377"/>
        <dbReference type="ChEBI" id="CHEBI:15379"/>
        <dbReference type="ChEBI" id="CHEBI:15724"/>
        <dbReference type="ChEBI" id="CHEBI:57783"/>
        <dbReference type="ChEBI" id="CHEBI:58349"/>
        <dbReference type="ChEBI" id="CHEBI:58389"/>
        <dbReference type="EC" id="1.14.13.148"/>
    </reaction>
    <physiologicalReaction direction="left-to-right" evidence="21">
        <dbReference type="Rhea" id="RHEA:31980"/>
    </physiologicalReaction>
</comment>
<evidence type="ECO:0000313" key="23">
    <source>
        <dbReference type="EMBL" id="CAG8467968.1"/>
    </source>
</evidence>
<evidence type="ECO:0000256" key="7">
    <source>
        <dbReference type="ARBA" id="ARBA00022827"/>
    </source>
</evidence>
<evidence type="ECO:0000256" key="16">
    <source>
        <dbReference type="ARBA" id="ARBA00034554"/>
    </source>
</evidence>
<name>A0A9N8Z5X8_9GLOM</name>
<comment type="similarity">
    <text evidence="3">Belongs to the FMO family.</text>
</comment>
<keyword evidence="7" id="KW-0274">FAD</keyword>